<sequence>MTKHRMADCDVIILCGGLGTRLKSVLSDRPKPMADIHGRPFVSLIVDQFRRHGARRFIFSTGHYGEIIEEWFLRHGQGYETIFVRDPSPLGTGGALAAAMRVARSSLLWVLNGDSLCELDPERLLRFHLRKRALATMAVTEADSRQDTGAVGLGEGDRVLSMVEKPSARTTRYQNAGIYLFDRSVSAHLPQRPSWSLEQELLPELVAQQLYGFVTAGPLYDIGTPERLEHFRETWRDVGSYFPASERQGYKTVAT</sequence>
<dbReference type="RefSeq" id="WP_213043360.1">
    <property type="nucleotide sequence ID" value="NZ_CAJNBJ010000017.1"/>
</dbReference>
<proteinExistence type="predicted"/>
<accession>A0ABN7M4I7</accession>
<evidence type="ECO:0000313" key="3">
    <source>
        <dbReference type="Proteomes" id="UP000675880"/>
    </source>
</evidence>
<dbReference type="InterPro" id="IPR005835">
    <property type="entry name" value="NTP_transferase_dom"/>
</dbReference>
<keyword evidence="3" id="KW-1185">Reference proteome</keyword>
<organism evidence="2 3">
    <name type="scientific">Nitrospira defluvii</name>
    <dbReference type="NCBI Taxonomy" id="330214"/>
    <lineage>
        <taxon>Bacteria</taxon>
        <taxon>Pseudomonadati</taxon>
        <taxon>Nitrospirota</taxon>
        <taxon>Nitrospiria</taxon>
        <taxon>Nitrospirales</taxon>
        <taxon>Nitrospiraceae</taxon>
        <taxon>Nitrospira</taxon>
    </lineage>
</organism>
<protein>
    <submittedName>
        <fullName evidence="2">NTP_transferase domain-containing protein</fullName>
    </submittedName>
</protein>
<dbReference type="InterPro" id="IPR029044">
    <property type="entry name" value="Nucleotide-diphossugar_trans"/>
</dbReference>
<dbReference type="InterPro" id="IPR050486">
    <property type="entry name" value="Mannose-1P_guanyltransferase"/>
</dbReference>
<dbReference type="PANTHER" id="PTHR22572">
    <property type="entry name" value="SUGAR-1-PHOSPHATE GUANYL TRANSFERASE"/>
    <property type="match status" value="1"/>
</dbReference>
<dbReference type="SUPFAM" id="SSF53448">
    <property type="entry name" value="Nucleotide-diphospho-sugar transferases"/>
    <property type="match status" value="1"/>
</dbReference>
<feature type="domain" description="Nucleotidyl transferase" evidence="1">
    <location>
        <begin position="12"/>
        <end position="240"/>
    </location>
</feature>
<dbReference type="Pfam" id="PF00483">
    <property type="entry name" value="NTP_transferase"/>
    <property type="match status" value="1"/>
</dbReference>
<gene>
    <name evidence="2" type="ORF">NSPZN2_40557</name>
</gene>
<dbReference type="EMBL" id="CAJNBJ010000017">
    <property type="protein sequence ID" value="CAE6776811.1"/>
    <property type="molecule type" value="Genomic_DNA"/>
</dbReference>
<dbReference type="Gene3D" id="3.90.550.10">
    <property type="entry name" value="Spore Coat Polysaccharide Biosynthesis Protein SpsA, Chain A"/>
    <property type="match status" value="1"/>
</dbReference>
<evidence type="ECO:0000313" key="2">
    <source>
        <dbReference type="EMBL" id="CAE6776811.1"/>
    </source>
</evidence>
<comment type="caution">
    <text evidence="2">The sequence shown here is derived from an EMBL/GenBank/DDBJ whole genome shotgun (WGS) entry which is preliminary data.</text>
</comment>
<evidence type="ECO:0000259" key="1">
    <source>
        <dbReference type="Pfam" id="PF00483"/>
    </source>
</evidence>
<dbReference type="Proteomes" id="UP000675880">
    <property type="component" value="Unassembled WGS sequence"/>
</dbReference>
<reference evidence="2 3" key="1">
    <citation type="submission" date="2021-02" db="EMBL/GenBank/DDBJ databases">
        <authorList>
            <person name="Han P."/>
        </authorList>
    </citation>
    <scope>NUCLEOTIDE SEQUENCE [LARGE SCALE GENOMIC DNA]</scope>
    <source>
        <strain evidence="2">Candidatus Nitrospira sp. ZN2</strain>
    </source>
</reference>
<name>A0ABN7M4I7_9BACT</name>